<evidence type="ECO:0000313" key="6">
    <source>
        <dbReference type="Proteomes" id="UP001374579"/>
    </source>
</evidence>
<evidence type="ECO:0000256" key="1">
    <source>
        <dbReference type="SAM" id="MobiDB-lite"/>
    </source>
</evidence>
<sequence>MRRGGSLGWWTFLLSLICVSSFVPGAYGQDESGCQLPLSLLGTWYRTNTGSPITFNHTAMLGHQLAAAGELFTEFTCEYSFEFQYVFAVRNVDASQVDAYFCWKLVRSTDMSFLLYPLTPTADNGSYIGERVVQRPKTDPVPPVAEVCSLHPDNVLPTMLYKWPSGIGDIDVTQIASSKTQCPNDLLASFDYIKDNSGCSSSDSELDFCKDRATAHVNYTTCGTKILFSEKGVLSCTAFFKYGVSTYAMLVNHDSQVNAPFRRFACMKITKHGDGQSAIVYPGDCSAANGSQELKLYITKTCVPEEDSGSNLMVMIIAVVVAVNVVALTLVFVGIFCKVRSEREKKKKSYITTDYDRGNQTGDIPTVDKGRNPRIPAILPPLEGQEVKKTPPPQDDDAGDDVIIKKNSDITISHM</sequence>
<comment type="caution">
    <text evidence="5">The sequence shown here is derived from an EMBL/GenBank/DDBJ whole genome shotgun (WGS) entry which is preliminary data.</text>
</comment>
<dbReference type="Pfam" id="PF23069">
    <property type="entry name" value="DUF7042"/>
    <property type="match status" value="1"/>
</dbReference>
<gene>
    <name evidence="5" type="ORF">V1264_004426</name>
</gene>
<keyword evidence="6" id="KW-1185">Reference proteome</keyword>
<protein>
    <recommendedName>
        <fullName evidence="4">DUF7042 domain-containing protein</fullName>
    </recommendedName>
</protein>
<accession>A0AAN9B434</accession>
<evidence type="ECO:0000256" key="3">
    <source>
        <dbReference type="SAM" id="SignalP"/>
    </source>
</evidence>
<keyword evidence="2" id="KW-0812">Transmembrane</keyword>
<feature type="region of interest" description="Disordered" evidence="1">
    <location>
        <begin position="351"/>
        <end position="415"/>
    </location>
</feature>
<keyword evidence="2" id="KW-1133">Transmembrane helix</keyword>
<dbReference type="Proteomes" id="UP001374579">
    <property type="component" value="Unassembled WGS sequence"/>
</dbReference>
<proteinExistence type="predicted"/>
<dbReference type="InterPro" id="IPR055470">
    <property type="entry name" value="DUF7042"/>
</dbReference>
<evidence type="ECO:0000256" key="2">
    <source>
        <dbReference type="SAM" id="Phobius"/>
    </source>
</evidence>
<name>A0AAN9B434_9CAEN</name>
<feature type="transmembrane region" description="Helical" evidence="2">
    <location>
        <begin position="312"/>
        <end position="337"/>
    </location>
</feature>
<feature type="domain" description="DUF7042" evidence="4">
    <location>
        <begin position="179"/>
        <end position="288"/>
    </location>
</feature>
<dbReference type="EMBL" id="JBAMIC010000013">
    <property type="protein sequence ID" value="KAK7097449.1"/>
    <property type="molecule type" value="Genomic_DNA"/>
</dbReference>
<organism evidence="5 6">
    <name type="scientific">Littorina saxatilis</name>
    <dbReference type="NCBI Taxonomy" id="31220"/>
    <lineage>
        <taxon>Eukaryota</taxon>
        <taxon>Metazoa</taxon>
        <taxon>Spiralia</taxon>
        <taxon>Lophotrochozoa</taxon>
        <taxon>Mollusca</taxon>
        <taxon>Gastropoda</taxon>
        <taxon>Caenogastropoda</taxon>
        <taxon>Littorinimorpha</taxon>
        <taxon>Littorinoidea</taxon>
        <taxon>Littorinidae</taxon>
        <taxon>Littorina</taxon>
    </lineage>
</organism>
<keyword evidence="2" id="KW-0472">Membrane</keyword>
<dbReference type="AlphaFoldDB" id="A0AAN9B434"/>
<evidence type="ECO:0000259" key="4">
    <source>
        <dbReference type="Pfam" id="PF23069"/>
    </source>
</evidence>
<reference evidence="5 6" key="1">
    <citation type="submission" date="2024-02" db="EMBL/GenBank/DDBJ databases">
        <title>Chromosome-scale genome assembly of the rough periwinkle Littorina saxatilis.</title>
        <authorList>
            <person name="De Jode A."/>
            <person name="Faria R."/>
            <person name="Formenti G."/>
            <person name="Sims Y."/>
            <person name="Smith T.P."/>
            <person name="Tracey A."/>
            <person name="Wood J.M.D."/>
            <person name="Zagrodzka Z.B."/>
            <person name="Johannesson K."/>
            <person name="Butlin R.K."/>
            <person name="Leder E.H."/>
        </authorList>
    </citation>
    <scope>NUCLEOTIDE SEQUENCE [LARGE SCALE GENOMIC DNA]</scope>
    <source>
        <strain evidence="5">Snail1</strain>
        <tissue evidence="5">Muscle</tissue>
    </source>
</reference>
<feature type="signal peptide" evidence="3">
    <location>
        <begin position="1"/>
        <end position="28"/>
    </location>
</feature>
<feature type="chain" id="PRO_5042983385" description="DUF7042 domain-containing protein" evidence="3">
    <location>
        <begin position="29"/>
        <end position="415"/>
    </location>
</feature>
<keyword evidence="3" id="KW-0732">Signal</keyword>
<evidence type="ECO:0000313" key="5">
    <source>
        <dbReference type="EMBL" id="KAK7097449.1"/>
    </source>
</evidence>